<evidence type="ECO:0000256" key="1">
    <source>
        <dbReference type="ARBA" id="ARBA00023015"/>
    </source>
</evidence>
<dbReference type="Pfam" id="PF07729">
    <property type="entry name" value="FCD"/>
    <property type="match status" value="1"/>
</dbReference>
<dbReference type="SMART" id="SM00345">
    <property type="entry name" value="HTH_GNTR"/>
    <property type="match status" value="1"/>
</dbReference>
<feature type="domain" description="HTH gntR-type" evidence="5">
    <location>
        <begin position="17"/>
        <end position="85"/>
    </location>
</feature>
<accession>A0A7I7K412</accession>
<keyword evidence="2" id="KW-0238">DNA-binding</keyword>
<feature type="compositionally biased region" description="Polar residues" evidence="4">
    <location>
        <begin position="240"/>
        <end position="249"/>
    </location>
</feature>
<dbReference type="Gene3D" id="1.20.120.530">
    <property type="entry name" value="GntR ligand-binding domain-like"/>
    <property type="match status" value="1"/>
</dbReference>
<dbReference type="Proteomes" id="UP000467006">
    <property type="component" value="Chromosome"/>
</dbReference>
<evidence type="ECO:0000256" key="2">
    <source>
        <dbReference type="ARBA" id="ARBA00023125"/>
    </source>
</evidence>
<reference evidence="6 7" key="1">
    <citation type="journal article" date="2019" name="Emerg. Microbes Infect.">
        <title>Comprehensive subspecies identification of 175 nontuberculous mycobacteria species based on 7547 genomic profiles.</title>
        <authorList>
            <person name="Matsumoto Y."/>
            <person name="Kinjo T."/>
            <person name="Motooka D."/>
            <person name="Nabeya D."/>
            <person name="Jung N."/>
            <person name="Uechi K."/>
            <person name="Horii T."/>
            <person name="Iida T."/>
            <person name="Fujita J."/>
            <person name="Nakamura S."/>
        </authorList>
    </citation>
    <scope>NUCLEOTIDE SEQUENCE [LARGE SCALE GENOMIC DNA]</scope>
    <source>
        <strain evidence="6 7">JCM 6396</strain>
    </source>
</reference>
<dbReference type="InterPro" id="IPR011711">
    <property type="entry name" value="GntR_C"/>
</dbReference>
<evidence type="ECO:0000313" key="7">
    <source>
        <dbReference type="Proteomes" id="UP000467006"/>
    </source>
</evidence>
<keyword evidence="7" id="KW-1185">Reference proteome</keyword>
<dbReference type="EMBL" id="AP022563">
    <property type="protein sequence ID" value="BBX18803.1"/>
    <property type="molecule type" value="Genomic_DNA"/>
</dbReference>
<protein>
    <submittedName>
        <fullName evidence="6">GntR family transcriptional regulator</fullName>
    </submittedName>
</protein>
<evidence type="ECO:0000259" key="5">
    <source>
        <dbReference type="PROSITE" id="PS50949"/>
    </source>
</evidence>
<dbReference type="AlphaFoldDB" id="A0A7I7K412"/>
<dbReference type="CDD" id="cd07377">
    <property type="entry name" value="WHTH_GntR"/>
    <property type="match status" value="1"/>
</dbReference>
<evidence type="ECO:0000256" key="3">
    <source>
        <dbReference type="ARBA" id="ARBA00023163"/>
    </source>
</evidence>
<evidence type="ECO:0000256" key="4">
    <source>
        <dbReference type="SAM" id="MobiDB-lite"/>
    </source>
</evidence>
<proteinExistence type="predicted"/>
<gene>
    <name evidence="6" type="ORF">MDUV_36630</name>
</gene>
<dbReference type="PRINTS" id="PR00035">
    <property type="entry name" value="HTHGNTR"/>
</dbReference>
<dbReference type="InterPro" id="IPR008920">
    <property type="entry name" value="TF_FadR/GntR_C"/>
</dbReference>
<organism evidence="6 7">
    <name type="scientific">Mycolicibacterium duvalii</name>
    <dbReference type="NCBI Taxonomy" id="39688"/>
    <lineage>
        <taxon>Bacteria</taxon>
        <taxon>Bacillati</taxon>
        <taxon>Actinomycetota</taxon>
        <taxon>Actinomycetes</taxon>
        <taxon>Mycobacteriales</taxon>
        <taxon>Mycobacteriaceae</taxon>
        <taxon>Mycolicibacterium</taxon>
    </lineage>
</organism>
<dbReference type="GO" id="GO:0003700">
    <property type="term" value="F:DNA-binding transcription factor activity"/>
    <property type="evidence" value="ECO:0007669"/>
    <property type="project" value="InterPro"/>
</dbReference>
<evidence type="ECO:0000313" key="6">
    <source>
        <dbReference type="EMBL" id="BBX18803.1"/>
    </source>
</evidence>
<keyword evidence="3" id="KW-0804">Transcription</keyword>
<dbReference type="GO" id="GO:0003677">
    <property type="term" value="F:DNA binding"/>
    <property type="evidence" value="ECO:0007669"/>
    <property type="project" value="UniProtKB-KW"/>
</dbReference>
<dbReference type="SUPFAM" id="SSF48008">
    <property type="entry name" value="GntR ligand-binding domain-like"/>
    <property type="match status" value="1"/>
</dbReference>
<name>A0A7I7K412_9MYCO</name>
<keyword evidence="1" id="KW-0805">Transcription regulation</keyword>
<dbReference type="InterPro" id="IPR036390">
    <property type="entry name" value="WH_DNA-bd_sf"/>
</dbReference>
<dbReference type="Pfam" id="PF00392">
    <property type="entry name" value="GntR"/>
    <property type="match status" value="1"/>
</dbReference>
<dbReference type="InterPro" id="IPR000524">
    <property type="entry name" value="Tscrpt_reg_HTH_GntR"/>
</dbReference>
<feature type="region of interest" description="Disordered" evidence="4">
    <location>
        <begin position="226"/>
        <end position="249"/>
    </location>
</feature>
<dbReference type="SMART" id="SM00895">
    <property type="entry name" value="FCD"/>
    <property type="match status" value="1"/>
</dbReference>
<dbReference type="Gene3D" id="1.10.10.10">
    <property type="entry name" value="Winged helix-like DNA-binding domain superfamily/Winged helix DNA-binding domain"/>
    <property type="match status" value="1"/>
</dbReference>
<dbReference type="PANTHER" id="PTHR43537">
    <property type="entry name" value="TRANSCRIPTIONAL REGULATOR, GNTR FAMILY"/>
    <property type="match status" value="1"/>
</dbReference>
<dbReference type="KEGG" id="mdu:MDUV_36630"/>
<dbReference type="PANTHER" id="PTHR43537:SF47">
    <property type="entry name" value="REGULATORY PROTEIN GNTR HTH"/>
    <property type="match status" value="1"/>
</dbReference>
<feature type="compositionally biased region" description="Low complexity" evidence="4">
    <location>
        <begin position="229"/>
        <end position="239"/>
    </location>
</feature>
<dbReference type="InterPro" id="IPR036388">
    <property type="entry name" value="WH-like_DNA-bd_sf"/>
</dbReference>
<dbReference type="SUPFAM" id="SSF46785">
    <property type="entry name" value="Winged helix' DNA-binding domain"/>
    <property type="match status" value="1"/>
</dbReference>
<dbReference type="PROSITE" id="PS50949">
    <property type="entry name" value="HTH_GNTR"/>
    <property type="match status" value="1"/>
</dbReference>
<sequence>MIGRKDIRVPLSTARRSGLVEQVIEQLRHAIAGGQWRIGERIPNETVLVEKLGVGRNTVREAVRALAHAGLLDVRQGDGTYVRATSEVSGALRRLCGTELREVLEVRRALEVEAARLAAAHRTAADVAEMRALLARRDEHAADDTEEFARVDAAFHLAVVRSSGNRTLTELYRGLMEAVTASVVTTGPVEHCDHCALLDQIAAGDGERAARTAGEFLDRILAASRRPAAECADSDASAEWTRQQAHTRR</sequence>